<keyword evidence="4" id="KW-1185">Reference proteome</keyword>
<feature type="transmembrane region" description="Helical" evidence="2">
    <location>
        <begin position="85"/>
        <end position="107"/>
    </location>
</feature>
<protein>
    <submittedName>
        <fullName evidence="3">Uncharacterized protein</fullName>
    </submittedName>
</protein>
<dbReference type="OrthoDB" id="5542259at2759"/>
<accession>A0A9W8ICR1</accession>
<organism evidence="3 4">
    <name type="scientific">Coemansia brasiliensis</name>
    <dbReference type="NCBI Taxonomy" id="2650707"/>
    <lineage>
        <taxon>Eukaryota</taxon>
        <taxon>Fungi</taxon>
        <taxon>Fungi incertae sedis</taxon>
        <taxon>Zoopagomycota</taxon>
        <taxon>Kickxellomycotina</taxon>
        <taxon>Kickxellomycetes</taxon>
        <taxon>Kickxellales</taxon>
        <taxon>Kickxellaceae</taxon>
        <taxon>Coemansia</taxon>
    </lineage>
</organism>
<comment type="caution">
    <text evidence="3">The sequence shown here is derived from an EMBL/GenBank/DDBJ whole genome shotgun (WGS) entry which is preliminary data.</text>
</comment>
<dbReference type="AlphaFoldDB" id="A0A9W8ICR1"/>
<gene>
    <name evidence="3" type="ORF">IWW36_002062</name>
</gene>
<proteinExistence type="predicted"/>
<evidence type="ECO:0000256" key="1">
    <source>
        <dbReference type="SAM" id="MobiDB-lite"/>
    </source>
</evidence>
<sequence>MSFVEYAQQVLQLAWSFLLFVHQQAFPLCGDLVERLSEQWGPAQTILSMVGPTILTYMIEVVVLYIAAQIFILVVRMFSSTLYRLLRFTLFVFIVCGGVLLGLYFYFTSTKAGQQQAQMSTNRFLFDQVMTLAGQLAPLWDSQMNDRGTRRPPPVNFQYQPPNYH</sequence>
<reference evidence="3" key="1">
    <citation type="submission" date="2022-07" db="EMBL/GenBank/DDBJ databases">
        <title>Phylogenomic reconstructions and comparative analyses of Kickxellomycotina fungi.</title>
        <authorList>
            <person name="Reynolds N.K."/>
            <person name="Stajich J.E."/>
            <person name="Barry K."/>
            <person name="Grigoriev I.V."/>
            <person name="Crous P."/>
            <person name="Smith M.E."/>
        </authorList>
    </citation>
    <scope>NUCLEOTIDE SEQUENCE</scope>
    <source>
        <strain evidence="3">NRRL 1566</strain>
    </source>
</reference>
<keyword evidence="2" id="KW-0812">Transmembrane</keyword>
<feature type="transmembrane region" description="Helical" evidence="2">
    <location>
        <begin position="54"/>
        <end position="78"/>
    </location>
</feature>
<evidence type="ECO:0000256" key="2">
    <source>
        <dbReference type="SAM" id="Phobius"/>
    </source>
</evidence>
<dbReference type="EMBL" id="JANBUW010000040">
    <property type="protein sequence ID" value="KAJ2850212.1"/>
    <property type="molecule type" value="Genomic_DNA"/>
</dbReference>
<feature type="region of interest" description="Disordered" evidence="1">
    <location>
        <begin position="143"/>
        <end position="165"/>
    </location>
</feature>
<name>A0A9W8ICR1_9FUNG</name>
<evidence type="ECO:0000313" key="4">
    <source>
        <dbReference type="Proteomes" id="UP001139887"/>
    </source>
</evidence>
<keyword evidence="2" id="KW-1133">Transmembrane helix</keyword>
<keyword evidence="2" id="KW-0472">Membrane</keyword>
<evidence type="ECO:0000313" key="3">
    <source>
        <dbReference type="EMBL" id="KAJ2850212.1"/>
    </source>
</evidence>
<dbReference type="Proteomes" id="UP001139887">
    <property type="component" value="Unassembled WGS sequence"/>
</dbReference>